<accession>A0A7X0JS38</accession>
<gene>
    <name evidence="1" type="ORF">HNR48_001552</name>
</gene>
<dbReference type="AlphaFoldDB" id="A0A7X0JS38"/>
<sequence>MFKSKPILSEEDRAFQVATFKWLLKHFGGKDFYVDTKLILPTNEFFPSKVGSAQEAAIETFHAVKKHAGMEEWPCRLEAQEEDVNPRLGSAVIVQNAPLTPMGTFQEKENEEVVITYNPALLNQPSQLVATFAHELSHYLTGSCSEEPPGGWENWEFATDITATFIGFGVFMANTAFGFHQYSGPDSMGWQSSRNGYMTEAEHVFSLAIFLGLKDISVETVSPHLKKNLNKLLKKASKEISNGDLIEELKAVEYRPPEPNTEV</sequence>
<dbReference type="Proteomes" id="UP000528457">
    <property type="component" value="Unassembled WGS sequence"/>
</dbReference>
<proteinExistence type="predicted"/>
<keyword evidence="2" id="KW-1185">Reference proteome</keyword>
<comment type="caution">
    <text evidence="1">The sequence shown here is derived from an EMBL/GenBank/DDBJ whole genome shotgun (WGS) entry which is preliminary data.</text>
</comment>
<organism evidence="1 2">
    <name type="scientific">Pseudoteredinibacter isoporae</name>
    <dbReference type="NCBI Taxonomy" id="570281"/>
    <lineage>
        <taxon>Bacteria</taxon>
        <taxon>Pseudomonadati</taxon>
        <taxon>Pseudomonadota</taxon>
        <taxon>Gammaproteobacteria</taxon>
        <taxon>Cellvibrionales</taxon>
        <taxon>Cellvibrionaceae</taxon>
        <taxon>Pseudoteredinibacter</taxon>
    </lineage>
</organism>
<evidence type="ECO:0000313" key="1">
    <source>
        <dbReference type="EMBL" id="MBB6521274.1"/>
    </source>
</evidence>
<dbReference type="EMBL" id="JACHHT010000001">
    <property type="protein sequence ID" value="MBB6521274.1"/>
    <property type="molecule type" value="Genomic_DNA"/>
</dbReference>
<name>A0A7X0JS38_9GAMM</name>
<dbReference type="InParanoid" id="A0A7X0JS38"/>
<evidence type="ECO:0000313" key="2">
    <source>
        <dbReference type="Proteomes" id="UP000528457"/>
    </source>
</evidence>
<reference evidence="1 2" key="1">
    <citation type="submission" date="2020-08" db="EMBL/GenBank/DDBJ databases">
        <title>Genomic Encyclopedia of Type Strains, Phase IV (KMG-IV): sequencing the most valuable type-strain genomes for metagenomic binning, comparative biology and taxonomic classification.</title>
        <authorList>
            <person name="Goeker M."/>
        </authorList>
    </citation>
    <scope>NUCLEOTIDE SEQUENCE [LARGE SCALE GENOMIC DNA]</scope>
    <source>
        <strain evidence="1 2">DSM 22368</strain>
    </source>
</reference>
<evidence type="ECO:0008006" key="3">
    <source>
        <dbReference type="Google" id="ProtNLM"/>
    </source>
</evidence>
<dbReference type="RefSeq" id="WP_166848943.1">
    <property type="nucleotide sequence ID" value="NZ_JAAONY010000001.1"/>
</dbReference>
<protein>
    <recommendedName>
        <fullName evidence="3">IrrE N-terminal-like domain-containing protein</fullName>
    </recommendedName>
</protein>